<dbReference type="SUPFAM" id="SSF54211">
    <property type="entry name" value="Ribosomal protein S5 domain 2-like"/>
    <property type="match status" value="1"/>
</dbReference>
<dbReference type="InterPro" id="IPR037075">
    <property type="entry name" value="HCHO-activating_enzyme_sf"/>
</dbReference>
<dbReference type="Pfam" id="PF08714">
    <property type="entry name" value="Fae"/>
    <property type="match status" value="1"/>
</dbReference>
<dbReference type="Gene3D" id="3.30.230.60">
    <property type="entry name" value="Formaldehyde-activating enzyme"/>
    <property type="match status" value="1"/>
</dbReference>
<dbReference type="InterPro" id="IPR020568">
    <property type="entry name" value="Ribosomal_Su5_D2-typ_SF"/>
</dbReference>
<feature type="domain" description="Formaldehyde-activating enzyme" evidence="2">
    <location>
        <begin position="4"/>
        <end position="155"/>
    </location>
</feature>
<evidence type="ECO:0000259" key="2">
    <source>
        <dbReference type="Pfam" id="PF08714"/>
    </source>
</evidence>
<comment type="caution">
    <text evidence="3">The sequence shown here is derived from an EMBL/GenBank/DDBJ whole genome shotgun (WGS) entry which is preliminary data.</text>
</comment>
<protein>
    <submittedName>
        <fullName evidence="3">5,6,7,8-tetrahydromethanopterin hydro-lyase</fullName>
    </submittedName>
</protein>
<keyword evidence="1 3" id="KW-0456">Lyase</keyword>
<dbReference type="OrthoDB" id="8443451at2"/>
<dbReference type="AlphaFoldDB" id="A0A3E0HFT2"/>
<dbReference type="RefSeq" id="WP_116176512.1">
    <property type="nucleotide sequence ID" value="NZ_CP144375.1"/>
</dbReference>
<dbReference type="Proteomes" id="UP000256269">
    <property type="component" value="Unassembled WGS sequence"/>
</dbReference>
<name>A0A3E0HFT2_9PSEU</name>
<dbReference type="GO" id="GO:0016840">
    <property type="term" value="F:carbon-nitrogen lyase activity"/>
    <property type="evidence" value="ECO:0007669"/>
    <property type="project" value="InterPro"/>
</dbReference>
<evidence type="ECO:0000256" key="1">
    <source>
        <dbReference type="ARBA" id="ARBA00023239"/>
    </source>
</evidence>
<dbReference type="GO" id="GO:0016051">
    <property type="term" value="P:carbohydrate biosynthetic process"/>
    <property type="evidence" value="ECO:0007669"/>
    <property type="project" value="InterPro"/>
</dbReference>
<reference evidence="3 4" key="1">
    <citation type="submission" date="2018-08" db="EMBL/GenBank/DDBJ databases">
        <title>Genomic Encyclopedia of Archaeal and Bacterial Type Strains, Phase II (KMG-II): from individual species to whole genera.</title>
        <authorList>
            <person name="Goeker M."/>
        </authorList>
    </citation>
    <scope>NUCLEOTIDE SEQUENCE [LARGE SCALE GENOMIC DNA]</scope>
    <source>
        <strain evidence="3 4">DSM 45791</strain>
    </source>
</reference>
<accession>A0A3E0HFT2</accession>
<gene>
    <name evidence="3" type="ORF">BCF44_10834</name>
</gene>
<keyword evidence="4" id="KW-1185">Reference proteome</keyword>
<dbReference type="NCBIfam" id="TIGR03126">
    <property type="entry name" value="one_C_fae"/>
    <property type="match status" value="1"/>
</dbReference>
<evidence type="ECO:0000313" key="3">
    <source>
        <dbReference type="EMBL" id="REH44554.1"/>
    </source>
</evidence>
<dbReference type="EMBL" id="QUNO01000008">
    <property type="protein sequence ID" value="REH44554.1"/>
    <property type="molecule type" value="Genomic_DNA"/>
</dbReference>
<organism evidence="3 4">
    <name type="scientific">Kutzneria buriramensis</name>
    <dbReference type="NCBI Taxonomy" id="1045776"/>
    <lineage>
        <taxon>Bacteria</taxon>
        <taxon>Bacillati</taxon>
        <taxon>Actinomycetota</taxon>
        <taxon>Actinomycetes</taxon>
        <taxon>Pseudonocardiales</taxon>
        <taxon>Pseudonocardiaceae</taxon>
        <taxon>Kutzneria</taxon>
    </lineage>
</organism>
<proteinExistence type="predicted"/>
<evidence type="ECO:0000313" key="4">
    <source>
        <dbReference type="Proteomes" id="UP000256269"/>
    </source>
</evidence>
<dbReference type="InterPro" id="IPR014826">
    <property type="entry name" value="HCHO-activating_enzyme"/>
</dbReference>
<sequence length="167" mass="17377">MILIGESFVGDGANAAHTNIVLGRKDGPVAAAWATALATPSAGHVPFMTVLRPSVPVKPFTLFVSKAAPAGELHERAIWGSAQAGLAQGVADAVAKNLLQDPDDLLIIAAVWVNPAVDDLDESYRNQRDAAHGAIKAAIDGTPTVQDVLQAAEQGAYNPFYNPGDSR</sequence>